<gene>
    <name evidence="2" type="ORF">DFH08DRAFT_1049749</name>
</gene>
<accession>A0AAD7EC54</accession>
<sequence length="655" mass="71680">MHQKLQPISFIPGAGPVDPNIDGFCSGCTRRDSMRRGPTRNSVAQGVHWLLPVVGVPVVSPSPLDSEESDEETVSDTTNTQPDASILSTISHFPIIYPPHSTTMGPIRSNAVAFGCPDAETLGSQFTSGGVLVSVHSPRDAVLWLETHHDHPIIQSLKSRNVDGPIAVRMSPDESALAVFGSIADVLVPRIARSLADFSGFAVMFRSSVDNPIPSFASPEEDPTGQQPFVSSEQPATRLRGGAGSEAEDFIPTLPKWEGKYHNATVDLKLKLDEEKVYDVTLDSCMKFKTQPLTNSDRTIFRPRPEVVSHVNLKVQLRRGETMLDRSFSNLGFLVHRPRAIVTCDFLDMGFGPPEAKIKRCNQKSTTKTGGGSLGLAGLLPGLNMNAARTRGVSQTMEIADEEPMPRCAMRHDLGKGWDREEAERAGKDFRSYDISWLPARDGEDIAYEMYVEFGLGMYLHKKKQRELPQISSVLRNQVMIWVSDPDLKAKGMGILLLTSTYVPNALTNESFEIHETTSVDLKSSCMSHDTSFSEQPDKPSEAAMSVSIATLKKSKKDQTPGMLGKLLSYLSPKSSTNQPPLPTSLFMNETVSRGWDATNKQWKNVVWPTLDKDFCSVHTSKHAAWKLLRSGVVEPVAAKVTVPPKAAASNAGGD</sequence>
<dbReference type="Proteomes" id="UP001218218">
    <property type="component" value="Unassembled WGS sequence"/>
</dbReference>
<dbReference type="EMBL" id="JARIHO010000081">
    <property type="protein sequence ID" value="KAJ7309441.1"/>
    <property type="molecule type" value="Genomic_DNA"/>
</dbReference>
<evidence type="ECO:0000313" key="3">
    <source>
        <dbReference type="Proteomes" id="UP001218218"/>
    </source>
</evidence>
<reference evidence="2" key="1">
    <citation type="submission" date="2023-03" db="EMBL/GenBank/DDBJ databases">
        <title>Massive genome expansion in bonnet fungi (Mycena s.s.) driven by repeated elements and novel gene families across ecological guilds.</title>
        <authorList>
            <consortium name="Lawrence Berkeley National Laboratory"/>
            <person name="Harder C.B."/>
            <person name="Miyauchi S."/>
            <person name="Viragh M."/>
            <person name="Kuo A."/>
            <person name="Thoen E."/>
            <person name="Andreopoulos B."/>
            <person name="Lu D."/>
            <person name="Skrede I."/>
            <person name="Drula E."/>
            <person name="Henrissat B."/>
            <person name="Morin E."/>
            <person name="Kohler A."/>
            <person name="Barry K."/>
            <person name="LaButti K."/>
            <person name="Morin E."/>
            <person name="Salamov A."/>
            <person name="Lipzen A."/>
            <person name="Mereny Z."/>
            <person name="Hegedus B."/>
            <person name="Baldrian P."/>
            <person name="Stursova M."/>
            <person name="Weitz H."/>
            <person name="Taylor A."/>
            <person name="Grigoriev I.V."/>
            <person name="Nagy L.G."/>
            <person name="Martin F."/>
            <person name="Kauserud H."/>
        </authorList>
    </citation>
    <scope>NUCLEOTIDE SEQUENCE</scope>
    <source>
        <strain evidence="2">CBHHK002</strain>
    </source>
</reference>
<protein>
    <submittedName>
        <fullName evidence="2">Uncharacterized protein</fullName>
    </submittedName>
</protein>
<dbReference type="AlphaFoldDB" id="A0AAD7EC54"/>
<name>A0AAD7EC54_9AGAR</name>
<feature type="region of interest" description="Disordered" evidence="1">
    <location>
        <begin position="60"/>
        <end position="82"/>
    </location>
</feature>
<proteinExistence type="predicted"/>
<organism evidence="2 3">
    <name type="scientific">Mycena albidolilacea</name>
    <dbReference type="NCBI Taxonomy" id="1033008"/>
    <lineage>
        <taxon>Eukaryota</taxon>
        <taxon>Fungi</taxon>
        <taxon>Dikarya</taxon>
        <taxon>Basidiomycota</taxon>
        <taxon>Agaricomycotina</taxon>
        <taxon>Agaricomycetes</taxon>
        <taxon>Agaricomycetidae</taxon>
        <taxon>Agaricales</taxon>
        <taxon>Marasmiineae</taxon>
        <taxon>Mycenaceae</taxon>
        <taxon>Mycena</taxon>
    </lineage>
</organism>
<keyword evidence="3" id="KW-1185">Reference proteome</keyword>
<comment type="caution">
    <text evidence="2">The sequence shown here is derived from an EMBL/GenBank/DDBJ whole genome shotgun (WGS) entry which is preliminary data.</text>
</comment>
<evidence type="ECO:0000256" key="1">
    <source>
        <dbReference type="SAM" id="MobiDB-lite"/>
    </source>
</evidence>
<evidence type="ECO:0000313" key="2">
    <source>
        <dbReference type="EMBL" id="KAJ7309441.1"/>
    </source>
</evidence>
<feature type="compositionally biased region" description="Acidic residues" evidence="1">
    <location>
        <begin position="65"/>
        <end position="74"/>
    </location>
</feature>